<organism evidence="2 3">
    <name type="scientific">Dryococelus australis</name>
    <dbReference type="NCBI Taxonomy" id="614101"/>
    <lineage>
        <taxon>Eukaryota</taxon>
        <taxon>Metazoa</taxon>
        <taxon>Ecdysozoa</taxon>
        <taxon>Arthropoda</taxon>
        <taxon>Hexapoda</taxon>
        <taxon>Insecta</taxon>
        <taxon>Pterygota</taxon>
        <taxon>Neoptera</taxon>
        <taxon>Polyneoptera</taxon>
        <taxon>Phasmatodea</taxon>
        <taxon>Verophasmatodea</taxon>
        <taxon>Anareolatae</taxon>
        <taxon>Phasmatidae</taxon>
        <taxon>Eurycanthinae</taxon>
        <taxon>Dryococelus</taxon>
    </lineage>
</organism>
<feature type="region of interest" description="Disordered" evidence="1">
    <location>
        <begin position="88"/>
        <end position="115"/>
    </location>
</feature>
<keyword evidence="3" id="KW-1185">Reference proteome</keyword>
<accession>A0ABQ9HAM3</accession>
<sequence length="164" mass="18364">MGGEQPNRSATATPLYSQNINFENIFYSRTPLASSTYHFTELYISLLLSFAFSSIPSSPLHGRRPAHATTRRRTEADLTNVVGFFDNPGALSDSIAASSRDPPDDARRQKRAAENPLALHRGALKQDRLLVYCRRFNQNDRQPGGMGWPSPTWTFRHDKPMGGQ</sequence>
<evidence type="ECO:0000313" key="3">
    <source>
        <dbReference type="Proteomes" id="UP001159363"/>
    </source>
</evidence>
<proteinExistence type="predicted"/>
<gene>
    <name evidence="2" type="ORF">PR048_017787</name>
</gene>
<dbReference type="EMBL" id="JARBHB010000006">
    <property type="protein sequence ID" value="KAJ8881306.1"/>
    <property type="molecule type" value="Genomic_DNA"/>
</dbReference>
<comment type="caution">
    <text evidence="2">The sequence shown here is derived from an EMBL/GenBank/DDBJ whole genome shotgun (WGS) entry which is preliminary data.</text>
</comment>
<evidence type="ECO:0000313" key="2">
    <source>
        <dbReference type="EMBL" id="KAJ8881306.1"/>
    </source>
</evidence>
<reference evidence="2 3" key="1">
    <citation type="submission" date="2023-02" db="EMBL/GenBank/DDBJ databases">
        <title>LHISI_Scaffold_Assembly.</title>
        <authorList>
            <person name="Stuart O.P."/>
            <person name="Cleave R."/>
            <person name="Magrath M.J.L."/>
            <person name="Mikheyev A.S."/>
        </authorList>
    </citation>
    <scope>NUCLEOTIDE SEQUENCE [LARGE SCALE GENOMIC DNA]</scope>
    <source>
        <strain evidence="2">Daus_M_001</strain>
        <tissue evidence="2">Leg muscle</tissue>
    </source>
</reference>
<protein>
    <submittedName>
        <fullName evidence="2">Uncharacterized protein</fullName>
    </submittedName>
</protein>
<name>A0ABQ9HAM3_9NEOP</name>
<feature type="compositionally biased region" description="Basic and acidic residues" evidence="1">
    <location>
        <begin position="155"/>
        <end position="164"/>
    </location>
</feature>
<feature type="region of interest" description="Disordered" evidence="1">
    <location>
        <begin position="140"/>
        <end position="164"/>
    </location>
</feature>
<dbReference type="Proteomes" id="UP001159363">
    <property type="component" value="Chromosome 5"/>
</dbReference>
<evidence type="ECO:0000256" key="1">
    <source>
        <dbReference type="SAM" id="MobiDB-lite"/>
    </source>
</evidence>
<feature type="compositionally biased region" description="Basic and acidic residues" evidence="1">
    <location>
        <begin position="101"/>
        <end position="113"/>
    </location>
</feature>